<dbReference type="EMBL" id="LQPH01000081">
    <property type="protein sequence ID" value="ORW27150.1"/>
    <property type="molecule type" value="Genomic_DNA"/>
</dbReference>
<dbReference type="PANTHER" id="PTHR39683">
    <property type="entry name" value="CONSERVED PROTEIN TB16.3"/>
    <property type="match status" value="1"/>
</dbReference>
<gene>
    <name evidence="1" type="ORF">AWC17_29845</name>
</gene>
<protein>
    <submittedName>
        <fullName evidence="1">Cyclase</fullName>
    </submittedName>
</protein>
<dbReference type="Proteomes" id="UP000193781">
    <property type="component" value="Unassembled WGS sequence"/>
</dbReference>
<reference evidence="1 2" key="1">
    <citation type="submission" date="2016-01" db="EMBL/GenBank/DDBJ databases">
        <title>The new phylogeny of the genus Mycobacterium.</title>
        <authorList>
            <person name="Tarcisio F."/>
            <person name="Conor M."/>
            <person name="Antonella G."/>
            <person name="Elisabetta G."/>
            <person name="Giulia F.S."/>
            <person name="Sara T."/>
            <person name="Anna F."/>
            <person name="Clotilde B."/>
            <person name="Roberto B."/>
            <person name="Veronica D.S."/>
            <person name="Fabio R."/>
            <person name="Monica P."/>
            <person name="Olivier J."/>
            <person name="Enrico T."/>
            <person name="Nicola S."/>
        </authorList>
    </citation>
    <scope>NUCLEOTIDE SEQUENCE [LARGE SCALE GENOMIC DNA]</scope>
    <source>
        <strain evidence="1 2">DSM 44803</strain>
    </source>
</reference>
<dbReference type="CDD" id="cd07819">
    <property type="entry name" value="SRPBCC_2"/>
    <property type="match status" value="1"/>
</dbReference>
<dbReference type="RefSeq" id="WP_046183462.1">
    <property type="nucleotide sequence ID" value="NZ_JACKSS010000099.1"/>
</dbReference>
<dbReference type="SUPFAM" id="SSF55961">
    <property type="entry name" value="Bet v1-like"/>
    <property type="match status" value="1"/>
</dbReference>
<dbReference type="Gene3D" id="3.30.530.20">
    <property type="match status" value="1"/>
</dbReference>
<dbReference type="InterPro" id="IPR019587">
    <property type="entry name" value="Polyketide_cyclase/dehydratase"/>
</dbReference>
<comment type="caution">
    <text evidence="1">The sequence shown here is derived from an EMBL/GenBank/DDBJ whole genome shotgun (WGS) entry which is preliminary data.</text>
</comment>
<proteinExistence type="predicted"/>
<dbReference type="PANTHER" id="PTHR39683:SF4">
    <property type="entry name" value="COENZYME Q-BINDING PROTEIN COQ10 START DOMAIN-CONTAINING PROTEIN"/>
    <property type="match status" value="1"/>
</dbReference>
<name>A0A1X1ZU06_9MYCO</name>
<dbReference type="OrthoDB" id="4730534at2"/>
<dbReference type="Pfam" id="PF10604">
    <property type="entry name" value="Polyketide_cyc2"/>
    <property type="match status" value="1"/>
</dbReference>
<evidence type="ECO:0000313" key="2">
    <source>
        <dbReference type="Proteomes" id="UP000193781"/>
    </source>
</evidence>
<organism evidence="1 2">
    <name type="scientific">Mycobacterium nebraskense</name>
    <dbReference type="NCBI Taxonomy" id="244292"/>
    <lineage>
        <taxon>Bacteria</taxon>
        <taxon>Bacillati</taxon>
        <taxon>Actinomycetota</taxon>
        <taxon>Actinomycetes</taxon>
        <taxon>Mycobacteriales</taxon>
        <taxon>Mycobacteriaceae</taxon>
        <taxon>Mycobacterium</taxon>
    </lineage>
</organism>
<keyword evidence="2" id="KW-1185">Reference proteome</keyword>
<dbReference type="STRING" id="244292.ABW17_02740"/>
<dbReference type="AlphaFoldDB" id="A0A1X1ZU06"/>
<evidence type="ECO:0000313" key="1">
    <source>
        <dbReference type="EMBL" id="ORW27150.1"/>
    </source>
</evidence>
<dbReference type="InterPro" id="IPR023393">
    <property type="entry name" value="START-like_dom_sf"/>
</dbReference>
<accession>A0A1X1ZU06</accession>
<sequence length="147" mass="16124">MAISESREVVIEATPQEILDVIADFDSLKDWSSAHQSAEVLNTGDDGLPREVKMKVKTAGITDEQVVAYTWGDNTVSWTLVSSGAQRAQDGKYVLTPEGDKTRVKFDFTVDPTVPLPGFVLKRVVKGSMETATDGLRKQVLKVKKGR</sequence>